<name>A0ABT0BN66_9SPHN</name>
<dbReference type="EMBL" id="JALHLG010000005">
    <property type="protein sequence ID" value="MCJ2186490.1"/>
    <property type="molecule type" value="Genomic_DNA"/>
</dbReference>
<reference evidence="1 2" key="1">
    <citation type="submission" date="2022-04" db="EMBL/GenBank/DDBJ databases">
        <title>Identification of a novel bacterium isolated from mangrove sediments.</title>
        <authorList>
            <person name="Pan X."/>
        </authorList>
    </citation>
    <scope>NUCLEOTIDE SEQUENCE [LARGE SCALE GENOMIC DNA]</scope>
    <source>
        <strain evidence="1 2">B2638</strain>
    </source>
</reference>
<comment type="caution">
    <text evidence="1">The sequence shown here is derived from an EMBL/GenBank/DDBJ whole genome shotgun (WGS) entry which is preliminary data.</text>
</comment>
<gene>
    <name evidence="1" type="ORF">MTR66_06645</name>
</gene>
<keyword evidence="2" id="KW-1185">Reference proteome</keyword>
<dbReference type="Proteomes" id="UP001202281">
    <property type="component" value="Unassembled WGS sequence"/>
</dbReference>
<sequence>MSAPGIVFTATRPPAPPASSRADIALFAGLIARRQGPLPKGLLETLAADAPAAEAGGFFDERLLGVPVRIDSWDQFDRLFDWTQRSRVPGSTDTVPAALGLAVRQFFLQGGSAAYVVRCGDPLPVADPEASPEAYRTARGNALSGKAAPEQDRVPILPGLQNRSNPADPLDPASWLGAAAIFGVMDAAMLVLPDVADLTAEPLEAAPEFVPVLGQTEQWRPCAPAAGESDMLPARPAVQQFLAPRFGQDAYRRWSQAVSYGLTMLGRPRGPAHRRDVMLVSALPLPQQTTDLPERIANWPLPLLDREGYAGTEAAPLALFDEAAIGNARLQLGYPWMKTPEAAACPEGLQSPEGALAGILARSALEKGAFRSAANSELRGPVLLHPSLALNDRNRGYERPAGGGNEHAVNRADWLGDRLCLFEARRGAVRMISDATFAQSRAWRSGGVSRLMGIVLRAARHLGEDLMFEPSGPRLWRGCADRMIAILERLRTMGAFSGASARECYRVTCDRSTMTASDIDAGRVRCDVVLNPASPIERIEVNLALIEPLPSQSTREAA</sequence>
<protein>
    <recommendedName>
        <fullName evidence="3">Phage tail protein</fullName>
    </recommendedName>
</protein>
<dbReference type="InterPro" id="IPR052042">
    <property type="entry name" value="Tail_sheath_structural"/>
</dbReference>
<proteinExistence type="predicted"/>
<evidence type="ECO:0000313" key="2">
    <source>
        <dbReference type="Proteomes" id="UP001202281"/>
    </source>
</evidence>
<dbReference type="PANTHER" id="PTHR35861">
    <property type="match status" value="1"/>
</dbReference>
<evidence type="ECO:0008006" key="3">
    <source>
        <dbReference type="Google" id="ProtNLM"/>
    </source>
</evidence>
<organism evidence="1 2">
    <name type="scientific">Novosphingobium beihaiensis</name>
    <dbReference type="NCBI Taxonomy" id="2930389"/>
    <lineage>
        <taxon>Bacteria</taxon>
        <taxon>Pseudomonadati</taxon>
        <taxon>Pseudomonadota</taxon>
        <taxon>Alphaproteobacteria</taxon>
        <taxon>Sphingomonadales</taxon>
        <taxon>Sphingomonadaceae</taxon>
        <taxon>Novosphingobium</taxon>
    </lineage>
</organism>
<accession>A0ABT0BN66</accession>
<dbReference type="PANTHER" id="PTHR35861:SF1">
    <property type="entry name" value="PHAGE TAIL SHEATH PROTEIN"/>
    <property type="match status" value="1"/>
</dbReference>
<evidence type="ECO:0000313" key="1">
    <source>
        <dbReference type="EMBL" id="MCJ2186490.1"/>
    </source>
</evidence>
<dbReference type="RefSeq" id="WP_243918910.1">
    <property type="nucleotide sequence ID" value="NZ_JALHLG010000005.1"/>
</dbReference>